<evidence type="ECO:0000256" key="2">
    <source>
        <dbReference type="ARBA" id="ARBA00022490"/>
    </source>
</evidence>
<dbReference type="PROSITE" id="PS51379">
    <property type="entry name" value="4FE4S_FER_2"/>
    <property type="match status" value="1"/>
</dbReference>
<evidence type="ECO:0000256" key="8">
    <source>
        <dbReference type="ARBA" id="ARBA00023014"/>
    </source>
</evidence>
<dbReference type="Pfam" id="PF13484">
    <property type="entry name" value="Fer4_16"/>
    <property type="match status" value="1"/>
</dbReference>
<keyword evidence="1" id="KW-0004">4Fe-4S</keyword>
<reference evidence="10 11" key="1">
    <citation type="submission" date="2023-11" db="EMBL/GenBank/DDBJ databases">
        <title>A Novel Polar Bacteriovorax (B. antarcticus) Isolated from the Biocrust in Antarctica.</title>
        <authorList>
            <person name="Mun W."/>
            <person name="Choi S.Y."/>
            <person name="Mitchell R.J."/>
        </authorList>
    </citation>
    <scope>NUCLEOTIDE SEQUENCE [LARGE SCALE GENOMIC DNA]</scope>
    <source>
        <strain evidence="10 11">PP10</strain>
    </source>
</reference>
<evidence type="ECO:0000256" key="5">
    <source>
        <dbReference type="ARBA" id="ARBA00022785"/>
    </source>
</evidence>
<keyword evidence="3" id="KW-0819">tRNA processing</keyword>
<evidence type="ECO:0000256" key="1">
    <source>
        <dbReference type="ARBA" id="ARBA00022485"/>
    </source>
</evidence>
<dbReference type="Gene3D" id="3.30.70.20">
    <property type="match status" value="1"/>
</dbReference>
<dbReference type="SUPFAM" id="SSF46548">
    <property type="entry name" value="alpha-helical ferredoxin"/>
    <property type="match status" value="1"/>
</dbReference>
<evidence type="ECO:0000313" key="11">
    <source>
        <dbReference type="Proteomes" id="UP001302274"/>
    </source>
</evidence>
<evidence type="ECO:0000256" key="6">
    <source>
        <dbReference type="ARBA" id="ARBA00023002"/>
    </source>
</evidence>
<evidence type="ECO:0000256" key="4">
    <source>
        <dbReference type="ARBA" id="ARBA00022723"/>
    </source>
</evidence>
<dbReference type="PANTHER" id="PTHR30002:SF4">
    <property type="entry name" value="EPOXYQUEUOSINE REDUCTASE"/>
    <property type="match status" value="1"/>
</dbReference>
<evidence type="ECO:0000259" key="9">
    <source>
        <dbReference type="PROSITE" id="PS51379"/>
    </source>
</evidence>
<dbReference type="InterPro" id="IPR013542">
    <property type="entry name" value="QueG_DUF1730"/>
</dbReference>
<dbReference type="RefSeq" id="WP_323577972.1">
    <property type="nucleotide sequence ID" value="NZ_JAYGJQ010000002.1"/>
</dbReference>
<keyword evidence="5" id="KW-0671">Queuosine biosynthesis</keyword>
<dbReference type="InterPro" id="IPR017896">
    <property type="entry name" value="4Fe4S_Fe-S-bd"/>
</dbReference>
<dbReference type="Pfam" id="PF08331">
    <property type="entry name" value="QueG_DUF1730"/>
    <property type="match status" value="1"/>
</dbReference>
<gene>
    <name evidence="10" type="ORF">SHI21_16390</name>
</gene>
<keyword evidence="6" id="KW-0560">Oxidoreductase</keyword>
<feature type="domain" description="4Fe-4S ferredoxin-type" evidence="9">
    <location>
        <begin position="178"/>
        <end position="207"/>
    </location>
</feature>
<dbReference type="PANTHER" id="PTHR30002">
    <property type="entry name" value="EPOXYQUEUOSINE REDUCTASE"/>
    <property type="match status" value="1"/>
</dbReference>
<dbReference type="InterPro" id="IPR017900">
    <property type="entry name" value="4Fe4S_Fe_S_CS"/>
</dbReference>
<proteinExistence type="predicted"/>
<keyword evidence="4" id="KW-0479">Metal-binding</keyword>
<dbReference type="Proteomes" id="UP001302274">
    <property type="component" value="Unassembled WGS sequence"/>
</dbReference>
<evidence type="ECO:0000256" key="3">
    <source>
        <dbReference type="ARBA" id="ARBA00022694"/>
    </source>
</evidence>
<dbReference type="PROSITE" id="PS00198">
    <property type="entry name" value="4FE4S_FER_1"/>
    <property type="match status" value="1"/>
</dbReference>
<keyword evidence="2" id="KW-0963">Cytoplasm</keyword>
<accession>A0ABU5VXS9</accession>
<dbReference type="InterPro" id="IPR004453">
    <property type="entry name" value="QueG"/>
</dbReference>
<organism evidence="10 11">
    <name type="scientific">Bacteriovorax antarcticus</name>
    <dbReference type="NCBI Taxonomy" id="3088717"/>
    <lineage>
        <taxon>Bacteria</taxon>
        <taxon>Pseudomonadati</taxon>
        <taxon>Bdellovibrionota</taxon>
        <taxon>Bacteriovoracia</taxon>
        <taxon>Bacteriovoracales</taxon>
        <taxon>Bacteriovoracaceae</taxon>
        <taxon>Bacteriovorax</taxon>
    </lineage>
</organism>
<sequence length="331" mass="37864">MDWLKTFDVVDFGYTEESAPQTLSAYNEWVSRGTHAPLHYLEGERQQKRQDLKNHWSDFQSALVFLFSYHPAHFELQQLTKNNPDWNGLKVASYTLGFEGGDYHNLLRTKLEAIGEKLKAEHGLDYKITLDTHPVLERDLAMRAGLGWFGKNSMLINRSEGSFFIIGSLLLNQKLNLATRAVETDHCGQCTRCIDACPTEAIDPLSRTIIAQDCISTFTIEQFKIDTTPSAKMDLTSGAIFGCDICQDVCPWNKRVDRQQKFPRLSWSADQKKILDFFMLRPVAELHQDLENRSGGDFERLFDKTSFSRSGKRGLLKNIRLYIAQKLNILS</sequence>
<evidence type="ECO:0000256" key="7">
    <source>
        <dbReference type="ARBA" id="ARBA00023004"/>
    </source>
</evidence>
<name>A0ABU5VXS9_9BACT</name>
<keyword evidence="7" id="KW-0408">Iron</keyword>
<comment type="caution">
    <text evidence="10">The sequence shown here is derived from an EMBL/GenBank/DDBJ whole genome shotgun (WGS) entry which is preliminary data.</text>
</comment>
<keyword evidence="11" id="KW-1185">Reference proteome</keyword>
<dbReference type="EMBL" id="JAYGJQ010000002">
    <property type="protein sequence ID" value="MEA9357811.1"/>
    <property type="molecule type" value="Genomic_DNA"/>
</dbReference>
<protein>
    <submittedName>
        <fullName evidence="10">QueG-associated DUF1730 domain-containing protein</fullName>
    </submittedName>
</protein>
<keyword evidence="8" id="KW-0411">Iron-sulfur</keyword>
<evidence type="ECO:0000313" key="10">
    <source>
        <dbReference type="EMBL" id="MEA9357811.1"/>
    </source>
</evidence>